<evidence type="ECO:0000256" key="3">
    <source>
        <dbReference type="ARBA" id="ARBA00022670"/>
    </source>
</evidence>
<dbReference type="InterPro" id="IPR050396">
    <property type="entry name" value="Glycosyltr_51/Transpeptidase"/>
</dbReference>
<keyword evidence="10 17" id="KW-1133">Transmembrane helix</keyword>
<feature type="region of interest" description="Disordered" evidence="16">
    <location>
        <begin position="532"/>
        <end position="553"/>
    </location>
</feature>
<gene>
    <name evidence="20" type="ORF">ACFFK0_16860</name>
</gene>
<keyword evidence="12" id="KW-0511">Multifunctional enzyme</keyword>
<keyword evidence="11 17" id="KW-0472">Membrane</keyword>
<accession>A0ABV6DN81</accession>
<keyword evidence="3" id="KW-0645">Protease</keyword>
<keyword evidence="5 20" id="KW-0808">Transferase</keyword>
<evidence type="ECO:0000256" key="4">
    <source>
        <dbReference type="ARBA" id="ARBA00022676"/>
    </source>
</evidence>
<comment type="catalytic activity">
    <reaction evidence="15">
        <text>[GlcNAc-(1-&gt;4)-Mur2Ac(oyl-L-Ala-gamma-D-Glu-L-Lys-D-Ala-D-Ala)](n)-di-trans,octa-cis-undecaprenyl diphosphate + beta-D-GlcNAc-(1-&gt;4)-Mur2Ac(oyl-L-Ala-gamma-D-Glu-L-Lys-D-Ala-D-Ala)-di-trans,octa-cis-undecaprenyl diphosphate = [GlcNAc-(1-&gt;4)-Mur2Ac(oyl-L-Ala-gamma-D-Glu-L-Lys-D-Ala-D-Ala)](n+1)-di-trans,octa-cis-undecaprenyl diphosphate + di-trans,octa-cis-undecaprenyl diphosphate + H(+)</text>
        <dbReference type="Rhea" id="RHEA:23708"/>
        <dbReference type="Rhea" id="RHEA-COMP:9602"/>
        <dbReference type="Rhea" id="RHEA-COMP:9603"/>
        <dbReference type="ChEBI" id="CHEBI:15378"/>
        <dbReference type="ChEBI" id="CHEBI:58405"/>
        <dbReference type="ChEBI" id="CHEBI:60033"/>
        <dbReference type="ChEBI" id="CHEBI:78435"/>
        <dbReference type="EC" id="2.4.99.28"/>
    </reaction>
</comment>
<evidence type="ECO:0000256" key="17">
    <source>
        <dbReference type="SAM" id="Phobius"/>
    </source>
</evidence>
<dbReference type="PANTHER" id="PTHR32282">
    <property type="entry name" value="BINDING PROTEIN TRANSPEPTIDASE, PUTATIVE-RELATED"/>
    <property type="match status" value="1"/>
</dbReference>
<dbReference type="EMBL" id="JBHLWN010000068">
    <property type="protein sequence ID" value="MFC0214100.1"/>
    <property type="molecule type" value="Genomic_DNA"/>
</dbReference>
<keyword evidence="9" id="KW-0573">Peptidoglycan synthesis</keyword>
<dbReference type="InterPro" id="IPR001264">
    <property type="entry name" value="Glyco_trans_51"/>
</dbReference>
<evidence type="ECO:0000259" key="19">
    <source>
        <dbReference type="Pfam" id="PF00912"/>
    </source>
</evidence>
<dbReference type="PANTHER" id="PTHR32282:SF32">
    <property type="entry name" value="PENICILLIN-BINDING PROTEIN 2A"/>
    <property type="match status" value="1"/>
</dbReference>
<evidence type="ECO:0000256" key="5">
    <source>
        <dbReference type="ARBA" id="ARBA00022679"/>
    </source>
</evidence>
<keyword evidence="7" id="KW-0378">Hydrolase</keyword>
<dbReference type="Gene3D" id="1.10.3810.10">
    <property type="entry name" value="Biosynthetic peptidoglycan transglycosylase-like"/>
    <property type="match status" value="1"/>
</dbReference>
<sequence>MTAWKINRIGKIAAWSAGACALGIASACIAGYVYIRSLDVSTLDQPLPEPTLVLDRYGKTVSQLSASRIEPVSIAQLPKPLVDAVLAVEDQRYFEHTGVDLRAIARALVRDVMRGGYSEGGSTITQQLARHAFLGADKTLMRKLREAAYAIKIDMTYDKIEVLELYLNSIYFGEGSWGIQSAAKVYFGKPAKELTLPEAAMLAALPKAPSRYSPLQNEAQALERRNTVLALMREQDRISAAEYERASAAPSGVVREPRSDNPQGRYPAYVDAVLAEAIERYGFSEEQLLTGGLRITTELDPKIQDAVLDVYRTDSLFPPGKPDQLLQSGAVVLDHRFGAVRAVAGGRGQQVFRGFSRATQLKRQPGSAFKPIAVYGPALEKGYTPESLLYDGPLDIGGYRPQDWDHGSRGQVTMREAVVSSWNVPAVWLLHEIGIDSGLSFAKRLGIPLPKQDRQLGIALGGLSEGVSPLQMAQAYGAFAAGGVLVQAHTIANIKTKDGHLLVKANVQGQAVMKPRTAASITSMLQEAVTRGTGRNAAMNRPAAGKSGTTQLPDTPEFQGLDGNAAKDAWFVGYTAELTAAIWLGYDRTDRNHYLTTSGGHVPAILFREIMLRAAES</sequence>
<keyword evidence="6 17" id="KW-0812">Transmembrane</keyword>
<protein>
    <submittedName>
        <fullName evidence="20">Transglycosylase domain-containing protein</fullName>
        <ecNumber evidence="20">2.4.-.-</ecNumber>
    </submittedName>
</protein>
<evidence type="ECO:0000256" key="1">
    <source>
        <dbReference type="ARBA" id="ARBA00022475"/>
    </source>
</evidence>
<evidence type="ECO:0000259" key="18">
    <source>
        <dbReference type="Pfam" id="PF00905"/>
    </source>
</evidence>
<dbReference type="PROSITE" id="PS51257">
    <property type="entry name" value="PROKAR_LIPOPROTEIN"/>
    <property type="match status" value="1"/>
</dbReference>
<evidence type="ECO:0000256" key="12">
    <source>
        <dbReference type="ARBA" id="ARBA00023268"/>
    </source>
</evidence>
<organism evidence="20 21">
    <name type="scientific">Paenibacillus chartarius</name>
    <dbReference type="NCBI Taxonomy" id="747481"/>
    <lineage>
        <taxon>Bacteria</taxon>
        <taxon>Bacillati</taxon>
        <taxon>Bacillota</taxon>
        <taxon>Bacilli</taxon>
        <taxon>Bacillales</taxon>
        <taxon>Paenibacillaceae</taxon>
        <taxon>Paenibacillus</taxon>
    </lineage>
</organism>
<evidence type="ECO:0000256" key="2">
    <source>
        <dbReference type="ARBA" id="ARBA00022645"/>
    </source>
</evidence>
<dbReference type="RefSeq" id="WP_377471439.1">
    <property type="nucleotide sequence ID" value="NZ_JBHLWN010000068.1"/>
</dbReference>
<keyword evidence="1" id="KW-1003">Cell membrane</keyword>
<name>A0ABV6DN81_9BACL</name>
<keyword evidence="21" id="KW-1185">Reference proteome</keyword>
<evidence type="ECO:0000256" key="9">
    <source>
        <dbReference type="ARBA" id="ARBA00022984"/>
    </source>
</evidence>
<dbReference type="InterPro" id="IPR036950">
    <property type="entry name" value="PBP_transglycosylase"/>
</dbReference>
<evidence type="ECO:0000256" key="14">
    <source>
        <dbReference type="ARBA" id="ARBA00034000"/>
    </source>
</evidence>
<evidence type="ECO:0000256" key="7">
    <source>
        <dbReference type="ARBA" id="ARBA00022801"/>
    </source>
</evidence>
<comment type="caution">
    <text evidence="20">The sequence shown here is derived from an EMBL/GenBank/DDBJ whole genome shotgun (WGS) entry which is preliminary data.</text>
</comment>
<dbReference type="Pfam" id="PF00905">
    <property type="entry name" value="Transpeptidase"/>
    <property type="match status" value="1"/>
</dbReference>
<evidence type="ECO:0000256" key="10">
    <source>
        <dbReference type="ARBA" id="ARBA00022989"/>
    </source>
</evidence>
<reference evidence="20 21" key="1">
    <citation type="submission" date="2024-09" db="EMBL/GenBank/DDBJ databases">
        <authorList>
            <person name="Sun Q."/>
            <person name="Mori K."/>
        </authorList>
    </citation>
    <scope>NUCLEOTIDE SEQUENCE [LARGE SCALE GENOMIC DNA]</scope>
    <source>
        <strain evidence="20 21">CCM 7759</strain>
    </source>
</reference>
<feature type="domain" description="Penicillin-binding protein transpeptidase" evidence="18">
    <location>
        <begin position="329"/>
        <end position="611"/>
    </location>
</feature>
<keyword evidence="4 20" id="KW-0328">Glycosyltransferase</keyword>
<keyword evidence="8" id="KW-0133">Cell shape</keyword>
<dbReference type="Gene3D" id="3.40.710.10">
    <property type="entry name" value="DD-peptidase/beta-lactamase superfamily"/>
    <property type="match status" value="1"/>
</dbReference>
<comment type="catalytic activity">
    <reaction evidence="14">
        <text>Preferential cleavage: (Ac)2-L-Lys-D-Ala-|-D-Ala. Also transpeptidation of peptidyl-alanyl moieties that are N-acyl substituents of D-alanine.</text>
        <dbReference type="EC" id="3.4.16.4"/>
    </reaction>
</comment>
<keyword evidence="13" id="KW-0961">Cell wall biogenesis/degradation</keyword>
<evidence type="ECO:0000256" key="15">
    <source>
        <dbReference type="ARBA" id="ARBA00049902"/>
    </source>
</evidence>
<dbReference type="SUPFAM" id="SSF53955">
    <property type="entry name" value="Lysozyme-like"/>
    <property type="match status" value="1"/>
</dbReference>
<keyword evidence="2" id="KW-0121">Carboxypeptidase</keyword>
<feature type="transmembrane region" description="Helical" evidence="17">
    <location>
        <begin position="12"/>
        <end position="35"/>
    </location>
</feature>
<dbReference type="EC" id="2.4.-.-" evidence="20"/>
<evidence type="ECO:0000256" key="6">
    <source>
        <dbReference type="ARBA" id="ARBA00022692"/>
    </source>
</evidence>
<evidence type="ECO:0000256" key="13">
    <source>
        <dbReference type="ARBA" id="ARBA00023316"/>
    </source>
</evidence>
<dbReference type="InterPro" id="IPR023346">
    <property type="entry name" value="Lysozyme-like_dom_sf"/>
</dbReference>
<dbReference type="Pfam" id="PF00912">
    <property type="entry name" value="Transgly"/>
    <property type="match status" value="1"/>
</dbReference>
<evidence type="ECO:0000313" key="20">
    <source>
        <dbReference type="EMBL" id="MFC0214100.1"/>
    </source>
</evidence>
<dbReference type="InterPro" id="IPR001460">
    <property type="entry name" value="PCN-bd_Tpept"/>
</dbReference>
<evidence type="ECO:0000256" key="8">
    <source>
        <dbReference type="ARBA" id="ARBA00022960"/>
    </source>
</evidence>
<dbReference type="InterPro" id="IPR012338">
    <property type="entry name" value="Beta-lactam/transpept-like"/>
</dbReference>
<dbReference type="SUPFAM" id="SSF56601">
    <property type="entry name" value="beta-lactamase/transpeptidase-like"/>
    <property type="match status" value="1"/>
</dbReference>
<dbReference type="NCBIfam" id="TIGR02074">
    <property type="entry name" value="PBP_1a_fam"/>
    <property type="match status" value="1"/>
</dbReference>
<proteinExistence type="predicted"/>
<evidence type="ECO:0000313" key="21">
    <source>
        <dbReference type="Proteomes" id="UP001589776"/>
    </source>
</evidence>
<evidence type="ECO:0000256" key="16">
    <source>
        <dbReference type="SAM" id="MobiDB-lite"/>
    </source>
</evidence>
<feature type="domain" description="Glycosyl transferase family 51" evidence="19">
    <location>
        <begin position="59"/>
        <end position="232"/>
    </location>
</feature>
<dbReference type="GO" id="GO:0016757">
    <property type="term" value="F:glycosyltransferase activity"/>
    <property type="evidence" value="ECO:0007669"/>
    <property type="project" value="UniProtKB-KW"/>
</dbReference>
<evidence type="ECO:0000256" key="11">
    <source>
        <dbReference type="ARBA" id="ARBA00023136"/>
    </source>
</evidence>
<dbReference type="Proteomes" id="UP001589776">
    <property type="component" value="Unassembled WGS sequence"/>
</dbReference>